<sequence>MSATFLGNTEMGSLSLNVAPPSWLLSSRIQERKYHAPYAIIHRFCRRRSWTGKVEFGGHATTVSCRGDAGVVKVPRGEIPAAKRCVLECVAFALL</sequence>
<accession>A0A085NFP0</accession>
<protein>
    <submittedName>
        <fullName evidence="1">Uncharacterized protein</fullName>
    </submittedName>
</protein>
<evidence type="ECO:0000313" key="1">
    <source>
        <dbReference type="EMBL" id="KFD68286.1"/>
    </source>
</evidence>
<reference evidence="1" key="1">
    <citation type="journal article" date="2014" name="Nat. Genet.">
        <title>Genome and transcriptome of the porcine whipworm Trichuris suis.</title>
        <authorList>
            <person name="Jex A.R."/>
            <person name="Nejsum P."/>
            <person name="Schwarz E.M."/>
            <person name="Hu L."/>
            <person name="Young N.D."/>
            <person name="Hall R.S."/>
            <person name="Korhonen P.K."/>
            <person name="Liao S."/>
            <person name="Thamsborg S."/>
            <person name="Xia J."/>
            <person name="Xu P."/>
            <person name="Wang S."/>
            <person name="Scheerlinck J.P."/>
            <person name="Hofmann A."/>
            <person name="Sternberg P.W."/>
            <person name="Wang J."/>
            <person name="Gasser R.B."/>
        </authorList>
    </citation>
    <scope>NUCLEOTIDE SEQUENCE [LARGE SCALE GENOMIC DNA]</scope>
    <source>
        <strain evidence="1">DCEP-RM93F</strain>
    </source>
</reference>
<dbReference type="Proteomes" id="UP000030758">
    <property type="component" value="Unassembled WGS sequence"/>
</dbReference>
<dbReference type="AlphaFoldDB" id="A0A085NFP0"/>
<organism evidence="1">
    <name type="scientific">Trichuris suis</name>
    <name type="common">pig whipworm</name>
    <dbReference type="NCBI Taxonomy" id="68888"/>
    <lineage>
        <taxon>Eukaryota</taxon>
        <taxon>Metazoa</taxon>
        <taxon>Ecdysozoa</taxon>
        <taxon>Nematoda</taxon>
        <taxon>Enoplea</taxon>
        <taxon>Dorylaimia</taxon>
        <taxon>Trichinellida</taxon>
        <taxon>Trichuridae</taxon>
        <taxon>Trichuris</taxon>
    </lineage>
</organism>
<name>A0A085NFP0_9BILA</name>
<gene>
    <name evidence="1" type="ORF">M514_03081</name>
</gene>
<dbReference type="EMBL" id="KL367506">
    <property type="protein sequence ID" value="KFD68286.1"/>
    <property type="molecule type" value="Genomic_DNA"/>
</dbReference>
<proteinExistence type="predicted"/>